<keyword evidence="1" id="KW-1133">Transmembrane helix</keyword>
<feature type="transmembrane region" description="Helical" evidence="1">
    <location>
        <begin position="43"/>
        <end position="62"/>
    </location>
</feature>
<dbReference type="HOGENOM" id="CLU_2371844_0_0_4"/>
<evidence type="ECO:0000256" key="1">
    <source>
        <dbReference type="SAM" id="Phobius"/>
    </source>
</evidence>
<evidence type="ECO:0000313" key="2">
    <source>
        <dbReference type="EMBL" id="ADG31968.1"/>
    </source>
</evidence>
<proteinExistence type="predicted"/>
<protein>
    <submittedName>
        <fullName evidence="2">Uncharacterized protein</fullName>
    </submittedName>
</protein>
<sequence>MLPLFLSWLIQTSLMPLFVGALTGGLAHLAWGSGCAASWGRRASWAAIGALLLHLVLVGGGLLREGSIWDYSAVLLAASLISAVACRGGRVTKRS</sequence>
<organism evidence="2">
    <name type="scientific">Thiomonas intermedia (strain K12)</name>
    <name type="common">Thiobacillus intermedius</name>
    <dbReference type="NCBI Taxonomy" id="75379"/>
    <lineage>
        <taxon>Bacteria</taxon>
        <taxon>Pseudomonadati</taxon>
        <taxon>Pseudomonadota</taxon>
        <taxon>Betaproteobacteria</taxon>
        <taxon>Burkholderiales</taxon>
        <taxon>Thiomonas</taxon>
    </lineage>
</organism>
<gene>
    <name evidence="2" type="ordered locus">Tint_2627</name>
</gene>
<reference evidence="2" key="1">
    <citation type="submission" date="2010-04" db="EMBL/GenBank/DDBJ databases">
        <title>Complete sequence of Thiomonas intermedia K12.</title>
        <authorList>
            <consortium name="US DOE Joint Genome Institute"/>
            <person name="Lucas S."/>
            <person name="Copeland A."/>
            <person name="Lapidus A."/>
            <person name="Cheng J.-F."/>
            <person name="Bruce D."/>
            <person name="Goodwin L."/>
            <person name="Pitluck S."/>
            <person name="Davenport K."/>
            <person name="Detter J.C."/>
            <person name="Han C."/>
            <person name="Tapia R."/>
            <person name="Land M."/>
            <person name="Hauser L."/>
            <person name="Kyrpides N."/>
            <person name="Ovchinnikova G."/>
            <person name="Kerfeld C.A."/>
            <person name="Cannon G.C."/>
            <person name="Heinhorst S."/>
            <person name="Woyke T."/>
        </authorList>
    </citation>
    <scope>NUCLEOTIDE SEQUENCE [LARGE SCALE GENOMIC DNA]</scope>
    <source>
        <strain evidence="2">K12</strain>
    </source>
</reference>
<keyword evidence="1" id="KW-0472">Membrane</keyword>
<feature type="transmembrane region" description="Helical" evidence="1">
    <location>
        <begin position="68"/>
        <end position="86"/>
    </location>
</feature>
<feature type="transmembrane region" description="Helical" evidence="1">
    <location>
        <begin position="6"/>
        <end position="31"/>
    </location>
</feature>
<dbReference type="KEGG" id="tin:Tint_2627"/>
<accession>D5X651</accession>
<dbReference type="EMBL" id="CP002021">
    <property type="protein sequence ID" value="ADG31968.1"/>
    <property type="molecule type" value="Genomic_DNA"/>
</dbReference>
<name>D5X651_THIK1</name>
<dbReference type="AlphaFoldDB" id="D5X651"/>
<keyword evidence="1" id="KW-0812">Transmembrane</keyword>
<dbReference type="STRING" id="75379.Tint_2627"/>